<dbReference type="SUPFAM" id="SSF55826">
    <property type="entry name" value="YbaK/ProRS associated domain"/>
    <property type="match status" value="1"/>
</dbReference>
<evidence type="ECO:0000313" key="6">
    <source>
        <dbReference type="EMBL" id="KRM99234.1"/>
    </source>
</evidence>
<keyword evidence="3 4" id="KW-0456">Lyase</keyword>
<comment type="caution">
    <text evidence="6">The sequence shown here is derived from an EMBL/GenBank/DDBJ whole genome shotgun (WGS) entry which is preliminary data.</text>
</comment>
<dbReference type="PANTHER" id="PTHR30411">
    <property type="entry name" value="CYTOPLASMIC PROTEIN"/>
    <property type="match status" value="1"/>
</dbReference>
<keyword evidence="2 4" id="KW-0648">Protein biosynthesis</keyword>
<dbReference type="RefSeq" id="WP_057873359.1">
    <property type="nucleotide sequence ID" value="NZ_AYYI01000018.1"/>
</dbReference>
<dbReference type="InterPro" id="IPR007214">
    <property type="entry name" value="YbaK/aa-tRNA-synth-assoc-dom"/>
</dbReference>
<dbReference type="GO" id="GO:0016829">
    <property type="term" value="F:lyase activity"/>
    <property type="evidence" value="ECO:0007669"/>
    <property type="project" value="UniProtKB-KW"/>
</dbReference>
<gene>
    <name evidence="6" type="ORF">FC24_GL000503</name>
</gene>
<comment type="similarity">
    <text evidence="1 4">Belongs to the prolyl-tRNA editing family. YbaK/EbsC subfamily.</text>
</comment>
<feature type="domain" description="YbaK/aminoacyl-tRNA synthetase-associated" evidence="5">
    <location>
        <begin position="46"/>
        <end position="158"/>
    </location>
</feature>
<dbReference type="GO" id="GO:0006412">
    <property type="term" value="P:translation"/>
    <property type="evidence" value="ECO:0007669"/>
    <property type="project" value="UniProtKB-KW"/>
</dbReference>
<organism evidence="6 7">
    <name type="scientific">Loigolactobacillus rennini DSM 20253</name>
    <dbReference type="NCBI Taxonomy" id="1423796"/>
    <lineage>
        <taxon>Bacteria</taxon>
        <taxon>Bacillati</taxon>
        <taxon>Bacillota</taxon>
        <taxon>Bacilli</taxon>
        <taxon>Lactobacillales</taxon>
        <taxon>Lactobacillaceae</taxon>
        <taxon>Loigolactobacillus</taxon>
    </lineage>
</organism>
<dbReference type="Gene3D" id="3.90.960.10">
    <property type="entry name" value="YbaK/aminoacyl-tRNA synthetase-associated domain"/>
    <property type="match status" value="1"/>
</dbReference>
<evidence type="ECO:0000259" key="5">
    <source>
        <dbReference type="Pfam" id="PF04073"/>
    </source>
</evidence>
<dbReference type="EMBL" id="AYYI01000018">
    <property type="protein sequence ID" value="KRM99234.1"/>
    <property type="molecule type" value="Genomic_DNA"/>
</dbReference>
<accession>A0A0R2D775</accession>
<name>A0A0R2D775_9LACO</name>
<dbReference type="PIRSF" id="PIRSF006181">
    <property type="entry name" value="EbsC_YbaK"/>
    <property type="match status" value="1"/>
</dbReference>
<evidence type="ECO:0000256" key="2">
    <source>
        <dbReference type="ARBA" id="ARBA00022917"/>
    </source>
</evidence>
<dbReference type="InterPro" id="IPR036754">
    <property type="entry name" value="YbaK/aa-tRNA-synt-asso_dom_sf"/>
</dbReference>
<dbReference type="STRING" id="1423796.FC24_GL000503"/>
<dbReference type="PATRIC" id="fig|1423796.3.peg.519"/>
<keyword evidence="7" id="KW-1185">Reference proteome</keyword>
<protein>
    <recommendedName>
        <fullName evidence="4">Cys-tRNA(Pro)/Cys-tRNA(Cys) deacylase</fullName>
        <ecNumber evidence="4">4.2.-.-</ecNumber>
    </recommendedName>
</protein>
<dbReference type="CDD" id="cd00002">
    <property type="entry name" value="YbaK_deacylase"/>
    <property type="match status" value="1"/>
</dbReference>
<dbReference type="GO" id="GO:0002161">
    <property type="term" value="F:aminoacyl-tRNA deacylase activity"/>
    <property type="evidence" value="ECO:0007669"/>
    <property type="project" value="InterPro"/>
</dbReference>
<dbReference type="EC" id="4.2.-.-" evidence="4"/>
<dbReference type="Pfam" id="PF04073">
    <property type="entry name" value="tRNA_edit"/>
    <property type="match status" value="1"/>
</dbReference>
<dbReference type="InterPro" id="IPR004369">
    <property type="entry name" value="Prolyl-tRNA_editing_YbaK/EbsC"/>
</dbReference>
<evidence type="ECO:0000256" key="1">
    <source>
        <dbReference type="ARBA" id="ARBA00009798"/>
    </source>
</evidence>
<dbReference type="PANTHER" id="PTHR30411:SF0">
    <property type="entry name" value="CYS-TRNA(PRO)_CYS-TRNA(CYS) DEACYLASE YBAK"/>
    <property type="match status" value="1"/>
</dbReference>
<dbReference type="Proteomes" id="UP000051638">
    <property type="component" value="Unassembled WGS sequence"/>
</dbReference>
<reference evidence="6 7" key="1">
    <citation type="journal article" date="2015" name="Genome Announc.">
        <title>Expanding the biotechnology potential of lactobacilli through comparative genomics of 213 strains and associated genera.</title>
        <authorList>
            <person name="Sun Z."/>
            <person name="Harris H.M."/>
            <person name="McCann A."/>
            <person name="Guo C."/>
            <person name="Argimon S."/>
            <person name="Zhang W."/>
            <person name="Yang X."/>
            <person name="Jeffery I.B."/>
            <person name="Cooney J.C."/>
            <person name="Kagawa T.F."/>
            <person name="Liu W."/>
            <person name="Song Y."/>
            <person name="Salvetti E."/>
            <person name="Wrobel A."/>
            <person name="Rasinkangas P."/>
            <person name="Parkhill J."/>
            <person name="Rea M.C."/>
            <person name="O'Sullivan O."/>
            <person name="Ritari J."/>
            <person name="Douillard F.P."/>
            <person name="Paul Ross R."/>
            <person name="Yang R."/>
            <person name="Briner A.E."/>
            <person name="Felis G.E."/>
            <person name="de Vos W.M."/>
            <person name="Barrangou R."/>
            <person name="Klaenhammer T.R."/>
            <person name="Caufield P.W."/>
            <person name="Cui Y."/>
            <person name="Zhang H."/>
            <person name="O'Toole P.W."/>
        </authorList>
    </citation>
    <scope>NUCLEOTIDE SEQUENCE [LARGE SCALE GENOMIC DNA]</scope>
    <source>
        <strain evidence="6 7">DSM 20253</strain>
    </source>
</reference>
<sequence>MSKKHGKKSTLHKTLVEKILDQAKIPYTQYQLPTEQDGDVRQLKLDQLNIDDHIIYKTLVMTGKKTGPIVGVVPVDERINYKKFAKVTGNRKVGLVPLKELVATTGYQHGANTPVGIHQKYNYPIYFSKTAKTQSEILVSSGQIGRSIKIDPRQLVRFLGAKFANLTDDD</sequence>
<evidence type="ECO:0000256" key="4">
    <source>
        <dbReference type="PIRNR" id="PIRNR006181"/>
    </source>
</evidence>
<proteinExistence type="inferred from homology"/>
<evidence type="ECO:0000313" key="7">
    <source>
        <dbReference type="Proteomes" id="UP000051638"/>
    </source>
</evidence>
<dbReference type="AlphaFoldDB" id="A0A0R2D775"/>
<dbReference type="OrthoDB" id="9809296at2"/>
<evidence type="ECO:0000256" key="3">
    <source>
        <dbReference type="ARBA" id="ARBA00023239"/>
    </source>
</evidence>